<evidence type="ECO:0000256" key="14">
    <source>
        <dbReference type="SAM" id="MobiDB-lite"/>
    </source>
</evidence>
<evidence type="ECO:0000256" key="2">
    <source>
        <dbReference type="ARBA" id="ARBA00004245"/>
    </source>
</evidence>
<dbReference type="InterPro" id="IPR029901">
    <property type="entry name" value="Spire"/>
</dbReference>
<evidence type="ECO:0000256" key="9">
    <source>
        <dbReference type="ARBA" id="ARBA00022927"/>
    </source>
</evidence>
<dbReference type="GO" id="GO:0005938">
    <property type="term" value="C:cell cortex"/>
    <property type="evidence" value="ECO:0000318"/>
    <property type="project" value="GO_Central"/>
</dbReference>
<evidence type="ECO:0000256" key="10">
    <source>
        <dbReference type="ARBA" id="ARBA00023136"/>
    </source>
</evidence>
<feature type="compositionally biased region" description="Polar residues" evidence="14">
    <location>
        <begin position="360"/>
        <end position="373"/>
    </location>
</feature>
<keyword evidence="13" id="KW-0968">Cytoplasmic vesicle</keyword>
<dbReference type="GO" id="GO:0003779">
    <property type="term" value="F:actin binding"/>
    <property type="evidence" value="ECO:0007669"/>
    <property type="project" value="UniProtKB-KW"/>
</dbReference>
<dbReference type="PROSITE" id="PS51377">
    <property type="entry name" value="KIND"/>
    <property type="match status" value="1"/>
</dbReference>
<accession>A9V402</accession>
<gene>
    <name evidence="16" type="ORF">MONBRDRAFT_33154</name>
</gene>
<keyword evidence="17" id="KW-1185">Reference proteome</keyword>
<feature type="region of interest" description="Disordered" evidence="14">
    <location>
        <begin position="263"/>
        <end position="286"/>
    </location>
</feature>
<dbReference type="Pfam" id="PF16474">
    <property type="entry name" value="KIND"/>
    <property type="match status" value="1"/>
</dbReference>
<keyword evidence="11" id="KW-0009">Actin-binding</keyword>
<dbReference type="Proteomes" id="UP000001357">
    <property type="component" value="Unassembled WGS sequence"/>
</dbReference>
<feature type="domain" description="KIND" evidence="15">
    <location>
        <begin position="9"/>
        <end position="186"/>
    </location>
</feature>
<evidence type="ECO:0000256" key="11">
    <source>
        <dbReference type="ARBA" id="ARBA00023203"/>
    </source>
</evidence>
<dbReference type="GO" id="GO:0051295">
    <property type="term" value="P:establishment of meiotic spindle localization"/>
    <property type="evidence" value="ECO:0000318"/>
    <property type="project" value="GO_Central"/>
</dbReference>
<dbReference type="eggNOG" id="KOG0792">
    <property type="taxonomic scope" value="Eukaryota"/>
</dbReference>
<evidence type="ECO:0000256" key="3">
    <source>
        <dbReference type="ARBA" id="ARBA00004413"/>
    </source>
</evidence>
<proteinExistence type="inferred from homology"/>
<feature type="region of interest" description="Disordered" evidence="14">
    <location>
        <begin position="341"/>
        <end position="390"/>
    </location>
</feature>
<dbReference type="InterPro" id="IPR013083">
    <property type="entry name" value="Znf_RING/FYVE/PHD"/>
</dbReference>
<keyword evidence="10" id="KW-0472">Membrane</keyword>
<dbReference type="GO" id="GO:0005886">
    <property type="term" value="C:plasma membrane"/>
    <property type="evidence" value="ECO:0007669"/>
    <property type="project" value="UniProtKB-SubCell"/>
</dbReference>
<dbReference type="Gene3D" id="3.30.40.10">
    <property type="entry name" value="Zinc/RING finger domain, C3HC4 (zinc finger)"/>
    <property type="match status" value="1"/>
</dbReference>
<evidence type="ECO:0000313" key="16">
    <source>
        <dbReference type="EMBL" id="EDQ87799.1"/>
    </source>
</evidence>
<dbReference type="Gene3D" id="1.10.510.10">
    <property type="entry name" value="Transferase(Phosphotransferase) domain 1"/>
    <property type="match status" value="1"/>
</dbReference>
<dbReference type="EMBL" id="CH991557">
    <property type="protein sequence ID" value="EDQ87799.1"/>
    <property type="molecule type" value="Genomic_DNA"/>
</dbReference>
<organism evidence="16 17">
    <name type="scientific">Monosiga brevicollis</name>
    <name type="common">Choanoflagellate</name>
    <dbReference type="NCBI Taxonomy" id="81824"/>
    <lineage>
        <taxon>Eukaryota</taxon>
        <taxon>Choanoflagellata</taxon>
        <taxon>Craspedida</taxon>
        <taxon>Salpingoecidae</taxon>
        <taxon>Monosiga</taxon>
    </lineage>
</organism>
<dbReference type="GO" id="GO:0015031">
    <property type="term" value="P:protein transport"/>
    <property type="evidence" value="ECO:0007669"/>
    <property type="project" value="UniProtKB-KW"/>
</dbReference>
<keyword evidence="12" id="KW-0206">Cytoskeleton</keyword>
<dbReference type="OMA" id="GSNHERT"/>
<dbReference type="SMART" id="SM00750">
    <property type="entry name" value="KIND"/>
    <property type="match status" value="1"/>
</dbReference>
<sequence length="480" mass="52048">MTMEDDPSVSLWTILLNLGSALAEEQLWALAESAAEALHTRGNDLGLPSKDDIATFVLTPYSLHVLASGAINLTDDVAPADLRDKCLADEVKEDMALEADALKTHVYGLGATLFMAADYGLSDQEEPELSSDMEALISAMTDDEVVDRASVDEVLQDIRQMSTAHGRTATHILQQLYQLAQRASQVPGDASEIPAAMDPPPSSDTTGSGDIHASLMQEIRGNGSTRLRDAQQRILDGPDPYVTPREQLLEDIRRSSRATLQSLPSYEALPVPADATSDESAPTRRTVNGRAILPLRLSTESAEDDLSDLLGDWDPAAQVQLAFAAEAAVDDAARFLDDVQDEANSGNGSEEGRGRASKSGADSTPPSSMQQRAVLQVDEPEPLSEPQKPTFVGFGDFEHINKMLFKAELDELQDTDPKAYAAINANKLCAVCLKQRFTFFIRARFCEMCQRPVCGQCCSQVPLPQHIPISSPAMRRKLPV</sequence>
<keyword evidence="9" id="KW-0653">Protein transport</keyword>
<dbReference type="KEGG" id="mbr:MONBRDRAFT_33154"/>
<evidence type="ECO:0000256" key="5">
    <source>
        <dbReference type="ARBA" id="ARBA00022448"/>
    </source>
</evidence>
<reference evidence="16 17" key="1">
    <citation type="journal article" date="2008" name="Nature">
        <title>The genome of the choanoflagellate Monosiga brevicollis and the origin of metazoans.</title>
        <authorList>
            <consortium name="JGI Sequencing"/>
            <person name="King N."/>
            <person name="Westbrook M.J."/>
            <person name="Young S.L."/>
            <person name="Kuo A."/>
            <person name="Abedin M."/>
            <person name="Chapman J."/>
            <person name="Fairclough S."/>
            <person name="Hellsten U."/>
            <person name="Isogai Y."/>
            <person name="Letunic I."/>
            <person name="Marr M."/>
            <person name="Pincus D."/>
            <person name="Putnam N."/>
            <person name="Rokas A."/>
            <person name="Wright K.J."/>
            <person name="Zuzow R."/>
            <person name="Dirks W."/>
            <person name="Good M."/>
            <person name="Goodstein D."/>
            <person name="Lemons D."/>
            <person name="Li W."/>
            <person name="Lyons J.B."/>
            <person name="Morris A."/>
            <person name="Nichols S."/>
            <person name="Richter D.J."/>
            <person name="Salamov A."/>
            <person name="Bork P."/>
            <person name="Lim W.A."/>
            <person name="Manning G."/>
            <person name="Miller W.T."/>
            <person name="McGinnis W."/>
            <person name="Shapiro H."/>
            <person name="Tjian R."/>
            <person name="Grigoriev I.V."/>
            <person name="Rokhsar D."/>
        </authorList>
    </citation>
    <scope>NUCLEOTIDE SEQUENCE [LARGE SCALE GENOMIC DNA]</scope>
    <source>
        <strain evidence="17">MX1 / ATCC 50154</strain>
    </source>
</reference>
<dbReference type="PANTHER" id="PTHR21345:SF3">
    <property type="entry name" value="PROTEIN SPIRE"/>
    <property type="match status" value="1"/>
</dbReference>
<evidence type="ECO:0000313" key="17">
    <source>
        <dbReference type="Proteomes" id="UP000001357"/>
    </source>
</evidence>
<keyword evidence="8" id="KW-0677">Repeat</keyword>
<keyword evidence="6" id="KW-1003">Cell membrane</keyword>
<dbReference type="GO" id="GO:0008017">
    <property type="term" value="F:microtubule binding"/>
    <property type="evidence" value="ECO:0000318"/>
    <property type="project" value="GO_Central"/>
</dbReference>
<dbReference type="GeneID" id="5892692"/>
<evidence type="ECO:0000256" key="12">
    <source>
        <dbReference type="ARBA" id="ARBA00023212"/>
    </source>
</evidence>
<evidence type="ECO:0000256" key="4">
    <source>
        <dbReference type="ARBA" id="ARBA00010956"/>
    </source>
</evidence>
<dbReference type="GO" id="GO:0045010">
    <property type="term" value="P:actin nucleation"/>
    <property type="evidence" value="ECO:0007669"/>
    <property type="project" value="InterPro"/>
</dbReference>
<dbReference type="GO" id="GO:0051639">
    <property type="term" value="P:actin filament network formation"/>
    <property type="evidence" value="ECO:0000318"/>
    <property type="project" value="GO_Central"/>
</dbReference>
<dbReference type="GO" id="GO:0040038">
    <property type="term" value="P:polar body extrusion after meiotic divisions"/>
    <property type="evidence" value="ECO:0000318"/>
    <property type="project" value="GO_Central"/>
</dbReference>
<dbReference type="GO" id="GO:0005856">
    <property type="term" value="C:cytoskeleton"/>
    <property type="evidence" value="ECO:0007669"/>
    <property type="project" value="UniProtKB-SubCell"/>
</dbReference>
<evidence type="ECO:0000256" key="6">
    <source>
        <dbReference type="ARBA" id="ARBA00022475"/>
    </source>
</evidence>
<evidence type="ECO:0000256" key="1">
    <source>
        <dbReference type="ARBA" id="ARBA00004180"/>
    </source>
</evidence>
<dbReference type="InParanoid" id="A9V402"/>
<dbReference type="RefSeq" id="XP_001747332.1">
    <property type="nucleotide sequence ID" value="XM_001747280.1"/>
</dbReference>
<feature type="non-terminal residue" evidence="16">
    <location>
        <position position="480"/>
    </location>
</feature>
<evidence type="ECO:0000259" key="15">
    <source>
        <dbReference type="PROSITE" id="PS51377"/>
    </source>
</evidence>
<keyword evidence="7" id="KW-0963">Cytoplasm</keyword>
<name>A9V402_MONBE</name>
<dbReference type="GO" id="GO:0036089">
    <property type="term" value="P:cleavage furrow formation"/>
    <property type="evidence" value="ECO:0000318"/>
    <property type="project" value="GO_Central"/>
</dbReference>
<dbReference type="GO" id="GO:0048193">
    <property type="term" value="P:Golgi vesicle transport"/>
    <property type="evidence" value="ECO:0000318"/>
    <property type="project" value="GO_Central"/>
</dbReference>
<comment type="similarity">
    <text evidence="4">Belongs to the spire family.</text>
</comment>
<dbReference type="PANTHER" id="PTHR21345">
    <property type="entry name" value="SPIRE"/>
    <property type="match status" value="1"/>
</dbReference>
<feature type="region of interest" description="Disordered" evidence="14">
    <location>
        <begin position="184"/>
        <end position="210"/>
    </location>
</feature>
<dbReference type="STRING" id="81824.A9V402"/>
<evidence type="ECO:0000256" key="8">
    <source>
        <dbReference type="ARBA" id="ARBA00022737"/>
    </source>
</evidence>
<evidence type="ECO:0000256" key="7">
    <source>
        <dbReference type="ARBA" id="ARBA00022490"/>
    </source>
</evidence>
<dbReference type="AlphaFoldDB" id="A9V402"/>
<evidence type="ECO:0000256" key="13">
    <source>
        <dbReference type="ARBA" id="ARBA00023329"/>
    </source>
</evidence>
<dbReference type="SUPFAM" id="SSF57903">
    <property type="entry name" value="FYVE/PHD zinc finger"/>
    <property type="match status" value="1"/>
</dbReference>
<dbReference type="GO" id="GO:0030659">
    <property type="term" value="C:cytoplasmic vesicle membrane"/>
    <property type="evidence" value="ECO:0000318"/>
    <property type="project" value="GO_Central"/>
</dbReference>
<keyword evidence="5" id="KW-0813">Transport</keyword>
<dbReference type="InterPro" id="IPR011019">
    <property type="entry name" value="KIND_dom"/>
</dbReference>
<comment type="subcellular location">
    <subcellularLocation>
        <location evidence="3">Cell membrane</location>
        <topology evidence="3">Peripheral membrane protein</topology>
        <orientation evidence="3">Cytoplasmic side</orientation>
    </subcellularLocation>
    <subcellularLocation>
        <location evidence="2">Cytoplasm</location>
        <location evidence="2">Cytoskeleton</location>
    </subcellularLocation>
    <subcellularLocation>
        <location evidence="1">Cytoplasmic vesicle membrane</location>
        <topology evidence="1">Peripheral membrane protein</topology>
        <orientation evidence="1">Cytoplasmic side</orientation>
    </subcellularLocation>
</comment>
<dbReference type="InterPro" id="IPR011011">
    <property type="entry name" value="Znf_FYVE_PHD"/>
</dbReference>
<protein>
    <recommendedName>
        <fullName evidence="15">KIND domain-containing protein</fullName>
    </recommendedName>
</protein>